<keyword evidence="1" id="KW-0472">Membrane</keyword>
<dbReference type="Proteomes" id="UP000216885">
    <property type="component" value="Unassembled WGS sequence"/>
</dbReference>
<evidence type="ECO:0000256" key="1">
    <source>
        <dbReference type="SAM" id="Phobius"/>
    </source>
</evidence>
<evidence type="ECO:0008006" key="4">
    <source>
        <dbReference type="Google" id="ProtNLM"/>
    </source>
</evidence>
<keyword evidence="1" id="KW-1133">Transmembrane helix</keyword>
<name>A0A261UXR9_9BORD</name>
<dbReference type="Pfam" id="PF09919">
    <property type="entry name" value="DUF2149"/>
    <property type="match status" value="1"/>
</dbReference>
<feature type="transmembrane region" description="Helical" evidence="1">
    <location>
        <begin position="12"/>
        <end position="34"/>
    </location>
</feature>
<protein>
    <recommendedName>
        <fullName evidence="4">DUF2149 domain-containing protein</fullName>
    </recommendedName>
</protein>
<evidence type="ECO:0000313" key="3">
    <source>
        <dbReference type="Proteomes" id="UP000216885"/>
    </source>
</evidence>
<reference evidence="2 3" key="1">
    <citation type="submission" date="2017-05" db="EMBL/GenBank/DDBJ databases">
        <title>Complete and WGS of Bordetella genogroups.</title>
        <authorList>
            <person name="Spilker T."/>
            <person name="LiPuma J."/>
        </authorList>
    </citation>
    <scope>NUCLEOTIDE SEQUENCE [LARGE SCALE GENOMIC DNA]</scope>
    <source>
        <strain evidence="2 3">AU9919</strain>
    </source>
</reference>
<accession>A0A261UXR9</accession>
<dbReference type="AlphaFoldDB" id="A0A261UXR9"/>
<proteinExistence type="predicted"/>
<sequence length="102" mass="11330">MRFLDDDEANDPMLSVVNLIDLFLVIIGVLMVVIAENPLSPFSQDKVVVVENPGESDMRITIKEGQELTRYESSGEVGQGQGARAGVTYRLDDGRMIYVPER</sequence>
<dbReference type="InterPro" id="IPR018676">
    <property type="entry name" value="DUF2149"/>
</dbReference>
<dbReference type="EMBL" id="NEVQ01000002">
    <property type="protein sequence ID" value="OZI66152.1"/>
    <property type="molecule type" value="Genomic_DNA"/>
</dbReference>
<dbReference type="RefSeq" id="WP_094822688.1">
    <property type="nucleotide sequence ID" value="NZ_NEVO01000013.1"/>
</dbReference>
<dbReference type="OrthoDB" id="199365at2"/>
<comment type="caution">
    <text evidence="2">The sequence shown here is derived from an EMBL/GenBank/DDBJ whole genome shotgun (WGS) entry which is preliminary data.</text>
</comment>
<gene>
    <name evidence="2" type="ORF">CAL20_02240</name>
</gene>
<organism evidence="2 3">
    <name type="scientific">Bordetella genomosp. 4</name>
    <dbReference type="NCBI Taxonomy" id="463044"/>
    <lineage>
        <taxon>Bacteria</taxon>
        <taxon>Pseudomonadati</taxon>
        <taxon>Pseudomonadota</taxon>
        <taxon>Betaproteobacteria</taxon>
        <taxon>Burkholderiales</taxon>
        <taxon>Alcaligenaceae</taxon>
        <taxon>Bordetella</taxon>
    </lineage>
</organism>
<evidence type="ECO:0000313" key="2">
    <source>
        <dbReference type="EMBL" id="OZI66152.1"/>
    </source>
</evidence>
<keyword evidence="3" id="KW-1185">Reference proteome</keyword>
<keyword evidence="1" id="KW-0812">Transmembrane</keyword>